<reference evidence="1" key="1">
    <citation type="submission" date="2023-03" db="EMBL/GenBank/DDBJ databases">
        <title>Andean soil-derived lignocellulolytic bacterial consortium as a source of novel taxa and putative plastic-active enzymes.</title>
        <authorList>
            <person name="Diaz-Garcia L."/>
            <person name="Chuvochina M."/>
            <person name="Feuerriegel G."/>
            <person name="Bunk B."/>
            <person name="Sproer C."/>
            <person name="Streit W.R."/>
            <person name="Rodriguez L.M."/>
            <person name="Overmann J."/>
            <person name="Jimenez D.J."/>
        </authorList>
    </citation>
    <scope>NUCLEOTIDE SEQUENCE</scope>
    <source>
        <strain evidence="1">MAG 833</strain>
    </source>
</reference>
<accession>A0AAJ5X3J4</accession>
<gene>
    <name evidence="1" type="ORF">P0Y50_02135</name>
</gene>
<organism evidence="1 2">
    <name type="scientific">Candidatus Brevundimonas colombiensis</name>
    <dbReference type="NCBI Taxonomy" id="3121376"/>
    <lineage>
        <taxon>Bacteria</taxon>
        <taxon>Pseudomonadati</taxon>
        <taxon>Pseudomonadota</taxon>
        <taxon>Alphaproteobacteria</taxon>
        <taxon>Caulobacterales</taxon>
        <taxon>Caulobacteraceae</taxon>
        <taxon>Brevundimonas</taxon>
    </lineage>
</organism>
<proteinExistence type="predicted"/>
<evidence type="ECO:0000313" key="1">
    <source>
        <dbReference type="EMBL" id="WEK40427.1"/>
    </source>
</evidence>
<evidence type="ECO:0000313" key="2">
    <source>
        <dbReference type="Proteomes" id="UP001213664"/>
    </source>
</evidence>
<dbReference type="EMBL" id="CP119326">
    <property type="protein sequence ID" value="WEK40427.1"/>
    <property type="molecule type" value="Genomic_DNA"/>
</dbReference>
<protein>
    <submittedName>
        <fullName evidence="1">Uncharacterized protein</fullName>
    </submittedName>
</protein>
<name>A0AAJ5X3J4_9CAUL</name>
<dbReference type="Proteomes" id="UP001213664">
    <property type="component" value="Chromosome"/>
</dbReference>
<dbReference type="AlphaFoldDB" id="A0AAJ5X3J4"/>
<sequence>MRPIALAIAAVALTLLAVGVWLWSRVGLAVWLDAAAAFCT</sequence>